<dbReference type="EMBL" id="BAAAMY010000001">
    <property type="protein sequence ID" value="GAA1905149.1"/>
    <property type="molecule type" value="Genomic_DNA"/>
</dbReference>
<dbReference type="PANTHER" id="PTHR36933:SF1">
    <property type="entry name" value="SLL0788 PROTEIN"/>
    <property type="match status" value="1"/>
</dbReference>
<comment type="caution">
    <text evidence="3">The sequence shown here is derived from an EMBL/GenBank/DDBJ whole genome shotgun (WGS) entry which is preliminary data.</text>
</comment>
<dbReference type="Gene3D" id="1.20.1260.10">
    <property type="match status" value="1"/>
</dbReference>
<proteinExistence type="predicted"/>
<evidence type="ECO:0000313" key="4">
    <source>
        <dbReference type="Proteomes" id="UP001501612"/>
    </source>
</evidence>
<gene>
    <name evidence="3" type="ORF">GCM10009737_02390</name>
</gene>
<dbReference type="PANTHER" id="PTHR36933">
    <property type="entry name" value="SLL0788 PROTEIN"/>
    <property type="match status" value="1"/>
</dbReference>
<keyword evidence="4" id="KW-1185">Reference proteome</keyword>
<feature type="domain" description="DUF305" evidence="2">
    <location>
        <begin position="46"/>
        <end position="210"/>
    </location>
</feature>
<accession>A0ABN2NWI2</accession>
<sequence length="212" mass="22361">MRTLLPALSTPLALTALVAGLATACGAEESAPAAPELSDTEHNDADVAFATEMIPHHAQALTLVDLTAGRDLDPALTAIADDIRAEQSPEVQTMAGWLTSWDEEVPETLRDHSNAGHGGDRPSDVMADLEAEGDTMTGMPGMLSSSQLATLEDASDDEFAGLWVEAMIGHHEGAIDMATTETEEGRYRPAVDLAEDIVDAQTAEIAELERLG</sequence>
<evidence type="ECO:0000256" key="1">
    <source>
        <dbReference type="SAM" id="SignalP"/>
    </source>
</evidence>
<evidence type="ECO:0000259" key="2">
    <source>
        <dbReference type="Pfam" id="PF03713"/>
    </source>
</evidence>
<feature type="signal peptide" evidence="1">
    <location>
        <begin position="1"/>
        <end position="27"/>
    </location>
</feature>
<organism evidence="3 4">
    <name type="scientific">Nocardioides lentus</name>
    <dbReference type="NCBI Taxonomy" id="338077"/>
    <lineage>
        <taxon>Bacteria</taxon>
        <taxon>Bacillati</taxon>
        <taxon>Actinomycetota</taxon>
        <taxon>Actinomycetes</taxon>
        <taxon>Propionibacteriales</taxon>
        <taxon>Nocardioidaceae</taxon>
        <taxon>Nocardioides</taxon>
    </lineage>
</organism>
<dbReference type="PROSITE" id="PS51257">
    <property type="entry name" value="PROKAR_LIPOPROTEIN"/>
    <property type="match status" value="1"/>
</dbReference>
<dbReference type="Pfam" id="PF03713">
    <property type="entry name" value="DUF305"/>
    <property type="match status" value="1"/>
</dbReference>
<keyword evidence="1" id="KW-0732">Signal</keyword>
<dbReference type="RefSeq" id="WP_344002536.1">
    <property type="nucleotide sequence ID" value="NZ_BAAAMY010000001.1"/>
</dbReference>
<name>A0ABN2NWI2_9ACTN</name>
<evidence type="ECO:0000313" key="3">
    <source>
        <dbReference type="EMBL" id="GAA1905149.1"/>
    </source>
</evidence>
<protein>
    <recommendedName>
        <fullName evidence="2">DUF305 domain-containing protein</fullName>
    </recommendedName>
</protein>
<dbReference type="Proteomes" id="UP001501612">
    <property type="component" value="Unassembled WGS sequence"/>
</dbReference>
<dbReference type="InterPro" id="IPR005183">
    <property type="entry name" value="DUF305_CopM-like"/>
</dbReference>
<dbReference type="InterPro" id="IPR012347">
    <property type="entry name" value="Ferritin-like"/>
</dbReference>
<feature type="chain" id="PRO_5046412775" description="DUF305 domain-containing protein" evidence="1">
    <location>
        <begin position="28"/>
        <end position="212"/>
    </location>
</feature>
<reference evidence="3 4" key="1">
    <citation type="journal article" date="2019" name="Int. J. Syst. Evol. Microbiol.">
        <title>The Global Catalogue of Microorganisms (GCM) 10K type strain sequencing project: providing services to taxonomists for standard genome sequencing and annotation.</title>
        <authorList>
            <consortium name="The Broad Institute Genomics Platform"/>
            <consortium name="The Broad Institute Genome Sequencing Center for Infectious Disease"/>
            <person name="Wu L."/>
            <person name="Ma J."/>
        </authorList>
    </citation>
    <scope>NUCLEOTIDE SEQUENCE [LARGE SCALE GENOMIC DNA]</scope>
    <source>
        <strain evidence="3 4">JCM 14046</strain>
    </source>
</reference>